<dbReference type="Proteomes" id="UP000289738">
    <property type="component" value="Chromosome B01"/>
</dbReference>
<dbReference type="GO" id="GO:0005737">
    <property type="term" value="C:cytoplasm"/>
    <property type="evidence" value="ECO:0007669"/>
    <property type="project" value="InterPro"/>
</dbReference>
<dbReference type="InterPro" id="IPR013852">
    <property type="entry name" value="Transl_elong_P/YeiP_CS"/>
</dbReference>
<dbReference type="Pfam" id="PF01132">
    <property type="entry name" value="EFP"/>
    <property type="match status" value="1"/>
</dbReference>
<dbReference type="SUPFAM" id="SSF50249">
    <property type="entry name" value="Nucleic acid-binding proteins"/>
    <property type="match status" value="2"/>
</dbReference>
<dbReference type="GO" id="GO:0043043">
    <property type="term" value="P:peptide biosynthetic process"/>
    <property type="evidence" value="ECO:0007669"/>
    <property type="project" value="InterPro"/>
</dbReference>
<name>A0A445APA5_ARAHY</name>
<keyword evidence="5" id="KW-1185">Reference proteome</keyword>
<dbReference type="FunFam" id="2.40.50.140:FF:000009">
    <property type="entry name" value="Elongation factor P"/>
    <property type="match status" value="1"/>
</dbReference>
<feature type="domain" description="Translation elongation factor P/YeiP central" evidence="3">
    <location>
        <begin position="134"/>
        <end position="189"/>
    </location>
</feature>
<dbReference type="InterPro" id="IPR008991">
    <property type="entry name" value="Translation_prot_SH3-like_sf"/>
</dbReference>
<dbReference type="PROSITE" id="PS01275">
    <property type="entry name" value="EFP"/>
    <property type="match status" value="1"/>
</dbReference>
<dbReference type="InterPro" id="IPR014722">
    <property type="entry name" value="Rib_uL2_dom2"/>
</dbReference>
<dbReference type="PANTHER" id="PTHR30053">
    <property type="entry name" value="ELONGATION FACTOR P"/>
    <property type="match status" value="1"/>
</dbReference>
<dbReference type="InterPro" id="IPR001059">
    <property type="entry name" value="Transl_elong_P/YeiP_cen"/>
</dbReference>
<evidence type="ECO:0000313" key="5">
    <source>
        <dbReference type="Proteomes" id="UP000289738"/>
    </source>
</evidence>
<dbReference type="SUPFAM" id="SSF50104">
    <property type="entry name" value="Translation proteins SH3-like domain"/>
    <property type="match status" value="1"/>
</dbReference>
<proteinExistence type="inferred from homology"/>
<protein>
    <recommendedName>
        <fullName evidence="6">Translation elongation factor P/YeiP central domain-containing protein</fullName>
    </recommendedName>
</protein>
<dbReference type="InterPro" id="IPR013185">
    <property type="entry name" value="Transl_elong_KOW-like"/>
</dbReference>
<evidence type="ECO:0000313" key="4">
    <source>
        <dbReference type="EMBL" id="RYR28268.1"/>
    </source>
</evidence>
<dbReference type="SMART" id="SM01185">
    <property type="entry name" value="EFP"/>
    <property type="match status" value="1"/>
</dbReference>
<gene>
    <name evidence="4" type="ORF">Ahy_B01g052384</name>
</gene>
<evidence type="ECO:0000259" key="3">
    <source>
        <dbReference type="SMART" id="SM01185"/>
    </source>
</evidence>
<dbReference type="PANTHER" id="PTHR30053:SF14">
    <property type="entry name" value="TRANSLATION ELONGATION FACTOR KOW-LIKE DOMAIN-CONTAINING PROTEIN"/>
    <property type="match status" value="1"/>
</dbReference>
<dbReference type="InterPro" id="IPR012340">
    <property type="entry name" value="NA-bd_OB-fold"/>
</dbReference>
<dbReference type="InterPro" id="IPR015365">
    <property type="entry name" value="Elong-fact-P_C"/>
</dbReference>
<dbReference type="Pfam" id="PF09285">
    <property type="entry name" value="Elong-fact-P_C"/>
    <property type="match status" value="1"/>
</dbReference>
<dbReference type="Gene3D" id="2.30.30.30">
    <property type="match status" value="1"/>
</dbReference>
<evidence type="ECO:0000259" key="2">
    <source>
        <dbReference type="SMART" id="SM00841"/>
    </source>
</evidence>
<reference evidence="4 5" key="1">
    <citation type="submission" date="2019-01" db="EMBL/GenBank/DDBJ databases">
        <title>Sequencing of cultivated peanut Arachis hypogaea provides insights into genome evolution and oil improvement.</title>
        <authorList>
            <person name="Chen X."/>
        </authorList>
    </citation>
    <scope>NUCLEOTIDE SEQUENCE [LARGE SCALE GENOMIC DNA]</scope>
    <source>
        <strain evidence="5">cv. Fuhuasheng</strain>
        <tissue evidence="4">Leaves</tissue>
    </source>
</reference>
<dbReference type="Gene3D" id="2.40.50.140">
    <property type="entry name" value="Nucleic acid-binding proteins"/>
    <property type="match status" value="2"/>
</dbReference>
<dbReference type="SMART" id="SM00841">
    <property type="entry name" value="Elong-fact-P_C"/>
    <property type="match status" value="1"/>
</dbReference>
<dbReference type="AlphaFoldDB" id="A0A445APA5"/>
<dbReference type="InterPro" id="IPR020599">
    <property type="entry name" value="Transl_elong_fac_P/YeiP"/>
</dbReference>
<organism evidence="4 5">
    <name type="scientific">Arachis hypogaea</name>
    <name type="common">Peanut</name>
    <dbReference type="NCBI Taxonomy" id="3818"/>
    <lineage>
        <taxon>Eukaryota</taxon>
        <taxon>Viridiplantae</taxon>
        <taxon>Streptophyta</taxon>
        <taxon>Embryophyta</taxon>
        <taxon>Tracheophyta</taxon>
        <taxon>Spermatophyta</taxon>
        <taxon>Magnoliopsida</taxon>
        <taxon>eudicotyledons</taxon>
        <taxon>Gunneridae</taxon>
        <taxon>Pentapetalae</taxon>
        <taxon>rosids</taxon>
        <taxon>fabids</taxon>
        <taxon>Fabales</taxon>
        <taxon>Fabaceae</taxon>
        <taxon>Papilionoideae</taxon>
        <taxon>50 kb inversion clade</taxon>
        <taxon>dalbergioids sensu lato</taxon>
        <taxon>Dalbergieae</taxon>
        <taxon>Pterocarpus clade</taxon>
        <taxon>Arachis</taxon>
    </lineage>
</organism>
<dbReference type="EMBL" id="SDMP01000011">
    <property type="protein sequence ID" value="RYR28268.1"/>
    <property type="molecule type" value="Genomic_DNA"/>
</dbReference>
<evidence type="ECO:0000256" key="1">
    <source>
        <dbReference type="ARBA" id="ARBA00009479"/>
    </source>
</evidence>
<accession>A0A445APA5</accession>
<dbReference type="GO" id="GO:0003746">
    <property type="term" value="F:translation elongation factor activity"/>
    <property type="evidence" value="ECO:0007669"/>
    <property type="project" value="InterPro"/>
</dbReference>
<comment type="caution">
    <text evidence="4">The sequence shown here is derived from an EMBL/GenBank/DDBJ whole genome shotgun (WGS) entry which is preliminary data.</text>
</comment>
<feature type="domain" description="Elongation factor P C-terminal" evidence="2">
    <location>
        <begin position="197"/>
        <end position="246"/>
    </location>
</feature>
<evidence type="ECO:0008006" key="6">
    <source>
        <dbReference type="Google" id="ProtNLM"/>
    </source>
</evidence>
<sequence>MRLIKRVFPSNPLLFRLLSSYSHYSTYSSSFSIFNPNSLPLSSSSFASSSNFDLFSNPWSTLQSRGIKVSASDVRVGNIIEKQGRFFEVLKADHSHEGRGKATIKVELRDIAQGNKVTHRMNTDDNIERAFVNEKTFMYMCMDHDGTVVLMDPNTFDQIEVSRDLFGKNASYLQGEMKVKVQFFDEKPLSASVPKRVTCTVKEGIAATPRNKKVVLENGIIVEVPPHIVAGDAIVINTEDDSYLERLVGPKHSNSNDDLRRDLHNTNIRHTVLVWSFELDNVTYRKIIEEGSSGKLGLQ</sequence>
<dbReference type="Pfam" id="PF08207">
    <property type="entry name" value="EFP_N"/>
    <property type="match status" value="1"/>
</dbReference>
<comment type="similarity">
    <text evidence="1">Belongs to the elongation factor P family.</text>
</comment>